<protein>
    <submittedName>
        <fullName evidence="1">Uncharacterized protein</fullName>
    </submittedName>
</protein>
<name>A0A8X6TNY1_NEPPI</name>
<accession>A0A8X6TNY1</accession>
<keyword evidence="2" id="KW-1185">Reference proteome</keyword>
<proteinExistence type="predicted"/>
<dbReference type="OrthoDB" id="6434956at2759"/>
<comment type="caution">
    <text evidence="1">The sequence shown here is derived from an EMBL/GenBank/DDBJ whole genome shotgun (WGS) entry which is preliminary data.</text>
</comment>
<organism evidence="1 2">
    <name type="scientific">Nephila pilipes</name>
    <name type="common">Giant wood spider</name>
    <name type="synonym">Nephila maculata</name>
    <dbReference type="NCBI Taxonomy" id="299642"/>
    <lineage>
        <taxon>Eukaryota</taxon>
        <taxon>Metazoa</taxon>
        <taxon>Ecdysozoa</taxon>
        <taxon>Arthropoda</taxon>
        <taxon>Chelicerata</taxon>
        <taxon>Arachnida</taxon>
        <taxon>Araneae</taxon>
        <taxon>Araneomorphae</taxon>
        <taxon>Entelegynae</taxon>
        <taxon>Araneoidea</taxon>
        <taxon>Nephilidae</taxon>
        <taxon>Nephila</taxon>
    </lineage>
</organism>
<dbReference type="AlphaFoldDB" id="A0A8X6TNY1"/>
<evidence type="ECO:0000313" key="1">
    <source>
        <dbReference type="EMBL" id="GFT28529.1"/>
    </source>
</evidence>
<reference evidence="1" key="1">
    <citation type="submission" date="2020-08" db="EMBL/GenBank/DDBJ databases">
        <title>Multicomponent nature underlies the extraordinary mechanical properties of spider dragline silk.</title>
        <authorList>
            <person name="Kono N."/>
            <person name="Nakamura H."/>
            <person name="Mori M."/>
            <person name="Yoshida Y."/>
            <person name="Ohtoshi R."/>
            <person name="Malay A.D."/>
            <person name="Moran D.A.P."/>
            <person name="Tomita M."/>
            <person name="Numata K."/>
            <person name="Arakawa K."/>
        </authorList>
    </citation>
    <scope>NUCLEOTIDE SEQUENCE</scope>
</reference>
<gene>
    <name evidence="1" type="ORF">NPIL_8781</name>
</gene>
<dbReference type="EMBL" id="BMAW01060883">
    <property type="protein sequence ID" value="GFT28529.1"/>
    <property type="molecule type" value="Genomic_DNA"/>
</dbReference>
<dbReference type="Proteomes" id="UP000887013">
    <property type="component" value="Unassembled WGS sequence"/>
</dbReference>
<sequence>MLTYALSKKSKMECGSSNSNFKPKNKVAALRLNYNRVVSVMAHFQETKSVLTVKKVNGYSKQVKIPMSTISSNKHENRIDLFDNNETAYFASIQVKYAAV</sequence>
<evidence type="ECO:0000313" key="2">
    <source>
        <dbReference type="Proteomes" id="UP000887013"/>
    </source>
</evidence>